<protein>
    <submittedName>
        <fullName evidence="1">Uncharacterized protein</fullName>
    </submittedName>
</protein>
<gene>
    <name evidence="1" type="ORF">LCGC14_0506490</name>
</gene>
<name>A0A0F9S7A9_9ZZZZ</name>
<organism evidence="1">
    <name type="scientific">marine sediment metagenome</name>
    <dbReference type="NCBI Taxonomy" id="412755"/>
    <lineage>
        <taxon>unclassified sequences</taxon>
        <taxon>metagenomes</taxon>
        <taxon>ecological metagenomes</taxon>
    </lineage>
</organism>
<dbReference type="AlphaFoldDB" id="A0A0F9S7A9"/>
<comment type="caution">
    <text evidence="1">The sequence shown here is derived from an EMBL/GenBank/DDBJ whole genome shotgun (WGS) entry which is preliminary data.</text>
</comment>
<dbReference type="EMBL" id="LAZR01000606">
    <property type="protein sequence ID" value="KKN62939.1"/>
    <property type="molecule type" value="Genomic_DNA"/>
</dbReference>
<proteinExistence type="predicted"/>
<feature type="non-terminal residue" evidence="1">
    <location>
        <position position="25"/>
    </location>
</feature>
<accession>A0A0F9S7A9</accession>
<reference evidence="1" key="1">
    <citation type="journal article" date="2015" name="Nature">
        <title>Complex archaea that bridge the gap between prokaryotes and eukaryotes.</title>
        <authorList>
            <person name="Spang A."/>
            <person name="Saw J.H."/>
            <person name="Jorgensen S.L."/>
            <person name="Zaremba-Niedzwiedzka K."/>
            <person name="Martijn J."/>
            <person name="Lind A.E."/>
            <person name="van Eijk R."/>
            <person name="Schleper C."/>
            <person name="Guy L."/>
            <person name="Ettema T.J."/>
        </authorList>
    </citation>
    <scope>NUCLEOTIDE SEQUENCE</scope>
</reference>
<sequence>MGHRIFGKEIIPAEHITLITPNNTA</sequence>
<evidence type="ECO:0000313" key="1">
    <source>
        <dbReference type="EMBL" id="KKN62939.1"/>
    </source>
</evidence>